<gene>
    <name evidence="1" type="primary">GLEAN_16392</name>
    <name evidence="1" type="ORF">TcasGA2_TC016392</name>
</gene>
<organism evidence="1 2">
    <name type="scientific">Tribolium castaneum</name>
    <name type="common">Red flour beetle</name>
    <dbReference type="NCBI Taxonomy" id="7070"/>
    <lineage>
        <taxon>Eukaryota</taxon>
        <taxon>Metazoa</taxon>
        <taxon>Ecdysozoa</taxon>
        <taxon>Arthropoda</taxon>
        <taxon>Hexapoda</taxon>
        <taxon>Insecta</taxon>
        <taxon>Pterygota</taxon>
        <taxon>Neoptera</taxon>
        <taxon>Endopterygota</taxon>
        <taxon>Coleoptera</taxon>
        <taxon>Polyphaga</taxon>
        <taxon>Cucujiformia</taxon>
        <taxon>Tenebrionidae</taxon>
        <taxon>Tenebrionidae incertae sedis</taxon>
        <taxon>Tribolium</taxon>
    </lineage>
</organism>
<evidence type="ECO:0000313" key="2">
    <source>
        <dbReference type="Proteomes" id="UP000007266"/>
    </source>
</evidence>
<dbReference type="HOGENOM" id="CLU_2743340_0_0_1"/>
<name>D2CFX4_TRICA</name>
<evidence type="ECO:0000313" key="1">
    <source>
        <dbReference type="EMBL" id="EFA13191.1"/>
    </source>
</evidence>
<dbReference type="AlphaFoldDB" id="D2CFX4"/>
<reference evidence="1 2" key="2">
    <citation type="journal article" date="2010" name="Nucleic Acids Res.">
        <title>BeetleBase in 2010: revisions to provide comprehensive genomic information for Tribolium castaneum.</title>
        <authorList>
            <person name="Kim H.S."/>
            <person name="Murphy T."/>
            <person name="Xia J."/>
            <person name="Caragea D."/>
            <person name="Park Y."/>
            <person name="Beeman R.W."/>
            <person name="Lorenzen M.D."/>
            <person name="Butcher S."/>
            <person name="Manak J.R."/>
            <person name="Brown S.J."/>
        </authorList>
    </citation>
    <scope>GENOME REANNOTATION</scope>
    <source>
        <strain evidence="1 2">Georgia GA2</strain>
    </source>
</reference>
<dbReference type="Proteomes" id="UP000007266">
    <property type="component" value="Linkage group 3"/>
</dbReference>
<accession>D2CFX4</accession>
<dbReference type="InParanoid" id="D2CFX4"/>
<dbReference type="EMBL" id="KQ971334">
    <property type="protein sequence ID" value="EFA13191.1"/>
    <property type="molecule type" value="Genomic_DNA"/>
</dbReference>
<protein>
    <submittedName>
        <fullName evidence="1">Uncharacterized protein</fullName>
    </submittedName>
</protein>
<reference evidence="1 2" key="1">
    <citation type="journal article" date="2008" name="Nature">
        <title>The genome of the model beetle and pest Tribolium castaneum.</title>
        <authorList>
            <consortium name="Tribolium Genome Sequencing Consortium"/>
            <person name="Richards S."/>
            <person name="Gibbs R.A."/>
            <person name="Weinstock G.M."/>
            <person name="Brown S.J."/>
            <person name="Denell R."/>
            <person name="Beeman R.W."/>
            <person name="Gibbs R."/>
            <person name="Beeman R.W."/>
            <person name="Brown S.J."/>
            <person name="Bucher G."/>
            <person name="Friedrich M."/>
            <person name="Grimmelikhuijzen C.J."/>
            <person name="Klingler M."/>
            <person name="Lorenzen M."/>
            <person name="Richards S."/>
            <person name="Roth S."/>
            <person name="Schroder R."/>
            <person name="Tautz D."/>
            <person name="Zdobnov E.M."/>
            <person name="Muzny D."/>
            <person name="Gibbs R.A."/>
            <person name="Weinstock G.M."/>
            <person name="Attaway T."/>
            <person name="Bell S."/>
            <person name="Buhay C.J."/>
            <person name="Chandrabose M.N."/>
            <person name="Chavez D."/>
            <person name="Clerk-Blankenburg K.P."/>
            <person name="Cree A."/>
            <person name="Dao M."/>
            <person name="Davis C."/>
            <person name="Chacko J."/>
            <person name="Dinh H."/>
            <person name="Dugan-Rocha S."/>
            <person name="Fowler G."/>
            <person name="Garner T.T."/>
            <person name="Garnes J."/>
            <person name="Gnirke A."/>
            <person name="Hawes A."/>
            <person name="Hernandez J."/>
            <person name="Hines S."/>
            <person name="Holder M."/>
            <person name="Hume J."/>
            <person name="Jhangiani S.N."/>
            <person name="Joshi V."/>
            <person name="Khan Z.M."/>
            <person name="Jackson L."/>
            <person name="Kovar C."/>
            <person name="Kowis A."/>
            <person name="Lee S."/>
            <person name="Lewis L.R."/>
            <person name="Margolis J."/>
            <person name="Morgan M."/>
            <person name="Nazareth L.V."/>
            <person name="Nguyen N."/>
            <person name="Okwuonu G."/>
            <person name="Parker D."/>
            <person name="Richards S."/>
            <person name="Ruiz S.J."/>
            <person name="Santibanez J."/>
            <person name="Savard J."/>
            <person name="Scherer S.E."/>
            <person name="Schneider B."/>
            <person name="Sodergren E."/>
            <person name="Tautz D."/>
            <person name="Vattahil S."/>
            <person name="Villasana D."/>
            <person name="White C.S."/>
            <person name="Wright R."/>
            <person name="Park Y."/>
            <person name="Beeman R.W."/>
            <person name="Lord J."/>
            <person name="Oppert B."/>
            <person name="Lorenzen M."/>
            <person name="Brown S."/>
            <person name="Wang L."/>
            <person name="Savard J."/>
            <person name="Tautz D."/>
            <person name="Richards S."/>
            <person name="Weinstock G."/>
            <person name="Gibbs R.A."/>
            <person name="Liu Y."/>
            <person name="Worley K."/>
            <person name="Weinstock G."/>
            <person name="Elsik C.G."/>
            <person name="Reese J.T."/>
            <person name="Elhaik E."/>
            <person name="Landan G."/>
            <person name="Graur D."/>
            <person name="Arensburger P."/>
            <person name="Atkinson P."/>
            <person name="Beeman R.W."/>
            <person name="Beidler J."/>
            <person name="Brown S.J."/>
            <person name="Demuth J.P."/>
            <person name="Drury D.W."/>
            <person name="Du Y.Z."/>
            <person name="Fujiwara H."/>
            <person name="Lorenzen M."/>
            <person name="Maselli V."/>
            <person name="Osanai M."/>
            <person name="Park Y."/>
            <person name="Robertson H.M."/>
            <person name="Tu Z."/>
            <person name="Wang J.J."/>
            <person name="Wang S."/>
            <person name="Richards S."/>
            <person name="Song H."/>
            <person name="Zhang L."/>
            <person name="Sodergren E."/>
            <person name="Werner D."/>
            <person name="Stanke M."/>
            <person name="Morgenstern B."/>
            <person name="Solovyev V."/>
            <person name="Kosarev P."/>
            <person name="Brown G."/>
            <person name="Chen H.C."/>
            <person name="Ermolaeva O."/>
            <person name="Hlavina W."/>
            <person name="Kapustin Y."/>
            <person name="Kiryutin B."/>
            <person name="Kitts P."/>
            <person name="Maglott D."/>
            <person name="Pruitt K."/>
            <person name="Sapojnikov V."/>
            <person name="Souvorov A."/>
            <person name="Mackey A.J."/>
            <person name="Waterhouse R.M."/>
            <person name="Wyder S."/>
            <person name="Zdobnov E.M."/>
            <person name="Zdobnov E.M."/>
            <person name="Wyder S."/>
            <person name="Kriventseva E.V."/>
            <person name="Kadowaki T."/>
            <person name="Bork P."/>
            <person name="Aranda M."/>
            <person name="Bao R."/>
            <person name="Beermann A."/>
            <person name="Berns N."/>
            <person name="Bolognesi R."/>
            <person name="Bonneton F."/>
            <person name="Bopp D."/>
            <person name="Brown S.J."/>
            <person name="Bucher G."/>
            <person name="Butts T."/>
            <person name="Chaumot A."/>
            <person name="Denell R.E."/>
            <person name="Ferrier D.E."/>
            <person name="Friedrich M."/>
            <person name="Gordon C.M."/>
            <person name="Jindra M."/>
            <person name="Klingler M."/>
            <person name="Lan Q."/>
            <person name="Lattorff H.M."/>
            <person name="Laudet V."/>
            <person name="von Levetsow C."/>
            <person name="Liu Z."/>
            <person name="Lutz R."/>
            <person name="Lynch J.A."/>
            <person name="da Fonseca R.N."/>
            <person name="Posnien N."/>
            <person name="Reuter R."/>
            <person name="Roth S."/>
            <person name="Savard J."/>
            <person name="Schinko J.B."/>
            <person name="Schmitt C."/>
            <person name="Schoppmeier M."/>
            <person name="Schroder R."/>
            <person name="Shippy T.D."/>
            <person name="Simonnet F."/>
            <person name="Marques-Souza H."/>
            <person name="Tautz D."/>
            <person name="Tomoyasu Y."/>
            <person name="Trauner J."/>
            <person name="Van der Zee M."/>
            <person name="Vervoort M."/>
            <person name="Wittkopp N."/>
            <person name="Wimmer E.A."/>
            <person name="Yang X."/>
            <person name="Jones A.K."/>
            <person name="Sattelle D.B."/>
            <person name="Ebert P.R."/>
            <person name="Nelson D."/>
            <person name="Scott J.G."/>
            <person name="Beeman R.W."/>
            <person name="Muthukrishnan S."/>
            <person name="Kramer K.J."/>
            <person name="Arakane Y."/>
            <person name="Beeman R.W."/>
            <person name="Zhu Q."/>
            <person name="Hogenkamp D."/>
            <person name="Dixit R."/>
            <person name="Oppert B."/>
            <person name="Jiang H."/>
            <person name="Zou Z."/>
            <person name="Marshall J."/>
            <person name="Elpidina E."/>
            <person name="Vinokurov K."/>
            <person name="Oppert C."/>
            <person name="Zou Z."/>
            <person name="Evans J."/>
            <person name="Lu Z."/>
            <person name="Zhao P."/>
            <person name="Sumathipala N."/>
            <person name="Altincicek B."/>
            <person name="Vilcinskas A."/>
            <person name="Williams M."/>
            <person name="Hultmark D."/>
            <person name="Hetru C."/>
            <person name="Jiang H."/>
            <person name="Grimmelikhuijzen C.J."/>
            <person name="Hauser F."/>
            <person name="Cazzamali G."/>
            <person name="Williamson M."/>
            <person name="Park Y."/>
            <person name="Li B."/>
            <person name="Tanaka Y."/>
            <person name="Predel R."/>
            <person name="Neupert S."/>
            <person name="Schachtner J."/>
            <person name="Verleyen P."/>
            <person name="Raible F."/>
            <person name="Bork P."/>
            <person name="Friedrich M."/>
            <person name="Walden K.K."/>
            <person name="Robertson H.M."/>
            <person name="Angeli S."/>
            <person name="Foret S."/>
            <person name="Bucher G."/>
            <person name="Schuetz S."/>
            <person name="Maleszka R."/>
            <person name="Wimmer E.A."/>
            <person name="Beeman R.W."/>
            <person name="Lorenzen M."/>
            <person name="Tomoyasu Y."/>
            <person name="Miller S.C."/>
            <person name="Grossmann D."/>
            <person name="Bucher G."/>
        </authorList>
    </citation>
    <scope>NUCLEOTIDE SEQUENCE [LARGE SCALE GENOMIC DNA]</scope>
    <source>
        <strain evidence="1 2">Georgia GA2</strain>
    </source>
</reference>
<sequence length="71" mass="8138">MTCRGFGKRLRRFPFSWQRNNAVNPNVCQTEMWAIPRIYSDSLSAKAAIGFDLAAWKPKEGTRARISRPLP</sequence>
<proteinExistence type="predicted"/>
<keyword evidence="2" id="KW-1185">Reference proteome</keyword>